<dbReference type="STRING" id="1160509.A0A3N4I376"/>
<feature type="compositionally biased region" description="Basic and acidic residues" evidence="1">
    <location>
        <begin position="776"/>
        <end position="797"/>
    </location>
</feature>
<feature type="region of interest" description="Disordered" evidence="1">
    <location>
        <begin position="344"/>
        <end position="406"/>
    </location>
</feature>
<sequence>MRQETGEDIKGLVGGFVAISRRAKDSDRSQKRTENEEVYVTGTFDNWSKSVKLEQDEKDPKVLSGTTDLQTTEKIYYKFVVNNDWIADTTAATENDDSGIQNNVLYPEQIIAASTAEMSVPEGKVLPLTDETTERETITTLPHTQAAPPTGDVFIQSTAPQATTVQLAAAVPLEKNTQALPLTEETETVTTLPHTEAAPTSDVFVQSAAPQATTVGLAAAVPIESGALAVEEAQIKKAQYDAEHPQPQPTVVDKAKEFAAKIPESQIVHNAQEFVTHTIPAAANVAYTGIAQKVDSTIQAAVESSQKKEGQGVLAQANEFISNVVPKLPENATQTLSHMMGLDRELDSTSPTPDVSGGPGGFPATPAFERRESEQMGFKVTPLPASKGPDNPVTLAPGEEVPSVGTASVTDNVKLDEQSYKAADSSNFGVGDNQTFGINPLPASKTAENPITLSPGDEVPRFQAESVDYAAKLDEDSYKAADSSNFGVGDNQTFSVNPFPASETAENPVTLKAGEPIPEHLRPGQVGTQSINSQVRLDEESYNKPDSANLGVGVAAFTLPDVVTPAEERAKRGGSIIPGVEAYFRSSKTDAEVPTPVQESIRQSDWAPEAAANRDAVDHKKDVESELLKAVKDHEKPAAAKGVPSVVAQSLAEFNASPEAAANPIAVEEKKDVESELLKKVNSHESASKPAAAVPDVVQESIAKSGQSAEAAASPEAVKAKEQVESALVAEIPKKTGESDFAATVPEVVKDSLARAHASPEAAAATPAVERKEAVEGELLKSIDSHKEGLKHVETKESSTLPSAEHTGSVPAATGTHTSPLTTTTNNGLATSNGHSNGAAKDSANGHSNGNGSSPKSANAPSPTSSRSPRNSTSPRRSGDEGAKSDSDRKKEKRGSRWFHKLTHAFKSGH</sequence>
<protein>
    <recommendedName>
        <fullName evidence="2">AMP-activated protein kinase glycogen-binding domain-containing protein</fullName>
    </recommendedName>
</protein>
<proteinExistence type="predicted"/>
<evidence type="ECO:0000313" key="4">
    <source>
        <dbReference type="Proteomes" id="UP000275078"/>
    </source>
</evidence>
<dbReference type="AlphaFoldDB" id="A0A3N4I376"/>
<gene>
    <name evidence="3" type="ORF">BJ508DRAFT_327354</name>
</gene>
<dbReference type="CDD" id="cd02859">
    <property type="entry name" value="E_set_AMPKbeta_like_N"/>
    <property type="match status" value="1"/>
</dbReference>
<evidence type="ECO:0000256" key="1">
    <source>
        <dbReference type="SAM" id="MobiDB-lite"/>
    </source>
</evidence>
<feature type="region of interest" description="Disordered" evidence="1">
    <location>
        <begin position="776"/>
        <end position="910"/>
    </location>
</feature>
<dbReference type="InterPro" id="IPR014756">
    <property type="entry name" value="Ig_E-set"/>
</dbReference>
<name>A0A3N4I376_ASCIM</name>
<feature type="compositionally biased region" description="Polar residues" evidence="1">
    <location>
        <begin position="826"/>
        <end position="836"/>
    </location>
</feature>
<feature type="region of interest" description="Disordered" evidence="1">
    <location>
        <begin position="676"/>
        <end position="722"/>
    </location>
</feature>
<reference evidence="3 4" key="1">
    <citation type="journal article" date="2018" name="Nat. Ecol. Evol.">
        <title>Pezizomycetes genomes reveal the molecular basis of ectomycorrhizal truffle lifestyle.</title>
        <authorList>
            <person name="Murat C."/>
            <person name="Payen T."/>
            <person name="Noel B."/>
            <person name="Kuo A."/>
            <person name="Morin E."/>
            <person name="Chen J."/>
            <person name="Kohler A."/>
            <person name="Krizsan K."/>
            <person name="Balestrini R."/>
            <person name="Da Silva C."/>
            <person name="Montanini B."/>
            <person name="Hainaut M."/>
            <person name="Levati E."/>
            <person name="Barry K.W."/>
            <person name="Belfiori B."/>
            <person name="Cichocki N."/>
            <person name="Clum A."/>
            <person name="Dockter R.B."/>
            <person name="Fauchery L."/>
            <person name="Guy J."/>
            <person name="Iotti M."/>
            <person name="Le Tacon F."/>
            <person name="Lindquist E.A."/>
            <person name="Lipzen A."/>
            <person name="Malagnac F."/>
            <person name="Mello A."/>
            <person name="Molinier V."/>
            <person name="Miyauchi S."/>
            <person name="Poulain J."/>
            <person name="Riccioni C."/>
            <person name="Rubini A."/>
            <person name="Sitrit Y."/>
            <person name="Splivallo R."/>
            <person name="Traeger S."/>
            <person name="Wang M."/>
            <person name="Zifcakova L."/>
            <person name="Wipf D."/>
            <person name="Zambonelli A."/>
            <person name="Paolocci F."/>
            <person name="Nowrousian M."/>
            <person name="Ottonello S."/>
            <person name="Baldrian P."/>
            <person name="Spatafora J.W."/>
            <person name="Henrissat B."/>
            <person name="Nagy L.G."/>
            <person name="Aury J.M."/>
            <person name="Wincker P."/>
            <person name="Grigoriev I.V."/>
            <person name="Bonfante P."/>
            <person name="Martin F.M."/>
        </authorList>
    </citation>
    <scope>NUCLEOTIDE SEQUENCE [LARGE SCALE GENOMIC DNA]</scope>
    <source>
        <strain evidence="3 4">RN42</strain>
    </source>
</reference>
<dbReference type="InterPro" id="IPR013783">
    <property type="entry name" value="Ig-like_fold"/>
</dbReference>
<evidence type="ECO:0000313" key="3">
    <source>
        <dbReference type="EMBL" id="RPA80449.1"/>
    </source>
</evidence>
<feature type="compositionally biased region" description="Basic and acidic residues" evidence="1">
    <location>
        <begin position="877"/>
        <end position="890"/>
    </location>
</feature>
<organism evidence="3 4">
    <name type="scientific">Ascobolus immersus RN42</name>
    <dbReference type="NCBI Taxonomy" id="1160509"/>
    <lineage>
        <taxon>Eukaryota</taxon>
        <taxon>Fungi</taxon>
        <taxon>Dikarya</taxon>
        <taxon>Ascomycota</taxon>
        <taxon>Pezizomycotina</taxon>
        <taxon>Pezizomycetes</taxon>
        <taxon>Pezizales</taxon>
        <taxon>Ascobolaceae</taxon>
        <taxon>Ascobolus</taxon>
    </lineage>
</organism>
<dbReference type="Proteomes" id="UP000275078">
    <property type="component" value="Unassembled WGS sequence"/>
</dbReference>
<dbReference type="SUPFAM" id="SSF81296">
    <property type="entry name" value="E set domains"/>
    <property type="match status" value="1"/>
</dbReference>
<feature type="domain" description="AMP-activated protein kinase glycogen-binding" evidence="2">
    <location>
        <begin position="34"/>
        <end position="105"/>
    </location>
</feature>
<feature type="region of interest" description="Disordered" evidence="1">
    <location>
        <begin position="588"/>
        <end position="620"/>
    </location>
</feature>
<dbReference type="OrthoDB" id="5873279at2759"/>
<keyword evidence="4" id="KW-1185">Reference proteome</keyword>
<accession>A0A3N4I376</accession>
<feature type="compositionally biased region" description="Low complexity" evidence="1">
    <location>
        <begin position="814"/>
        <end position="825"/>
    </location>
</feature>
<dbReference type="InterPro" id="IPR032640">
    <property type="entry name" value="AMPK1_CBM"/>
</dbReference>
<dbReference type="Pfam" id="PF16561">
    <property type="entry name" value="AMPK1_CBM"/>
    <property type="match status" value="1"/>
</dbReference>
<feature type="compositionally biased region" description="Low complexity" evidence="1">
    <location>
        <begin position="845"/>
        <end position="876"/>
    </location>
</feature>
<feature type="compositionally biased region" description="Basic residues" evidence="1">
    <location>
        <begin position="891"/>
        <end position="910"/>
    </location>
</feature>
<feature type="compositionally biased region" description="Low complexity" evidence="1">
    <location>
        <begin position="708"/>
        <end position="717"/>
    </location>
</feature>
<feature type="compositionally biased region" description="Basic and acidic residues" evidence="1">
    <location>
        <begin position="676"/>
        <end position="687"/>
    </location>
</feature>
<dbReference type="EMBL" id="ML119688">
    <property type="protein sequence ID" value="RPA80449.1"/>
    <property type="molecule type" value="Genomic_DNA"/>
</dbReference>
<evidence type="ECO:0000259" key="2">
    <source>
        <dbReference type="Pfam" id="PF16561"/>
    </source>
</evidence>
<dbReference type="Gene3D" id="2.60.40.10">
    <property type="entry name" value="Immunoglobulins"/>
    <property type="match status" value="1"/>
</dbReference>